<keyword evidence="1" id="KW-0812">Transmembrane</keyword>
<evidence type="ECO:0000313" key="2">
    <source>
        <dbReference type="EMBL" id="AJE14693.1"/>
    </source>
</evidence>
<reference evidence="4" key="1">
    <citation type="submission" date="2014-03" db="EMBL/GenBank/DDBJ databases">
        <title>Complete genome of Pseudomonas balearica DSM 6083T, a sewage water isolate from an enrichment with 2-methylnaphthalene.</title>
        <authorList>
            <person name="Salva-Serra F."/>
            <person name="Jaen-Luchoro D."/>
            <person name="Busquets A."/>
            <person name="Pena A."/>
            <person name="Gomila M."/>
            <person name="Bosch R."/>
            <person name="Nogales B."/>
            <person name="Garcia-Valdes E."/>
            <person name="Lalucat J."/>
            <person name="Bennasar A."/>
        </authorList>
    </citation>
    <scope>NUCLEOTIDE SEQUENCE [LARGE SCALE GENOMIC DNA]</scope>
    <source>
        <strain evidence="4">DSM 6083</strain>
    </source>
</reference>
<dbReference type="EMBL" id="FNHO01000004">
    <property type="protein sequence ID" value="SDM37905.1"/>
    <property type="molecule type" value="Genomic_DNA"/>
</dbReference>
<evidence type="ECO:0000313" key="5">
    <source>
        <dbReference type="Proteomes" id="UP000182276"/>
    </source>
</evidence>
<protein>
    <recommendedName>
        <fullName evidence="6">DUF2933 domain-containing protein</fullName>
    </recommendedName>
</protein>
<feature type="transmembrane region" description="Helical" evidence="1">
    <location>
        <begin position="41"/>
        <end position="57"/>
    </location>
</feature>
<evidence type="ECO:0000256" key="1">
    <source>
        <dbReference type="SAM" id="Phobius"/>
    </source>
</evidence>
<gene>
    <name evidence="2" type="ORF">CL52_06415</name>
    <name evidence="3" type="ORF">SAMN05660875_104287</name>
</gene>
<proteinExistence type="predicted"/>
<sequence>MQRSGTPQPFWRSPAGIALLMLASIVLFYLVREHLTHTAEALPYLILLLCPLLHLFGHRHGGHDGDR</sequence>
<keyword evidence="1" id="KW-0472">Membrane</keyword>
<keyword evidence="1" id="KW-1133">Transmembrane helix</keyword>
<organism evidence="2 4">
    <name type="scientific">Stutzerimonas balearica DSM 6083</name>
    <dbReference type="NCBI Taxonomy" id="1123016"/>
    <lineage>
        <taxon>Bacteria</taxon>
        <taxon>Pseudomonadati</taxon>
        <taxon>Pseudomonadota</taxon>
        <taxon>Gammaproteobacteria</taxon>
        <taxon>Pseudomonadales</taxon>
        <taxon>Pseudomonadaceae</taxon>
        <taxon>Stutzerimonas</taxon>
    </lineage>
</organism>
<dbReference type="GeneID" id="77259550"/>
<evidence type="ECO:0000313" key="3">
    <source>
        <dbReference type="EMBL" id="SDM37905.1"/>
    </source>
</evidence>
<evidence type="ECO:0000313" key="4">
    <source>
        <dbReference type="Proteomes" id="UP000031271"/>
    </source>
</evidence>
<dbReference type="AlphaFoldDB" id="A0A8D4C5V5"/>
<accession>A0A8D4C5V5</accession>
<keyword evidence="5" id="KW-1185">Reference proteome</keyword>
<feature type="transmembrane region" description="Helical" evidence="1">
    <location>
        <begin position="12"/>
        <end position="29"/>
    </location>
</feature>
<dbReference type="Pfam" id="PF11666">
    <property type="entry name" value="DUF2933"/>
    <property type="match status" value="1"/>
</dbReference>
<dbReference type="Proteomes" id="UP000182276">
    <property type="component" value="Unassembled WGS sequence"/>
</dbReference>
<reference evidence="2 4" key="3">
    <citation type="journal article" name="Genome Announc.">
        <title>Complete Genome Sequence of Pseudomonas balearica DSM 6083T.</title>
        <authorList>
            <person name="Bennasar-Figueras A."/>
            <person name="Salva-Serra F."/>
            <person name="Jaen-Luchoro D."/>
            <person name="Segui C."/>
            <person name="Aliaga F."/>
            <person name="Busquets A."/>
            <person name="Gomila M."/>
            <person name="Moore E.R."/>
            <person name="Lalucat J."/>
        </authorList>
    </citation>
    <scope>NUCLEOTIDE SEQUENCE [LARGE SCALE GENOMIC DNA]</scope>
    <source>
        <strain evidence="4">DSM 6083</strain>
        <strain evidence="2">DSM6083</strain>
    </source>
</reference>
<evidence type="ECO:0008006" key="6">
    <source>
        <dbReference type="Google" id="ProtNLM"/>
    </source>
</evidence>
<dbReference type="RefSeq" id="WP_008570355.1">
    <property type="nucleotide sequence ID" value="NZ_CP007511.1"/>
</dbReference>
<dbReference type="InterPro" id="IPR021682">
    <property type="entry name" value="DUF2933"/>
</dbReference>
<dbReference type="Proteomes" id="UP000031271">
    <property type="component" value="Chromosome"/>
</dbReference>
<name>A0A8D4C5V5_9GAMM</name>
<dbReference type="KEGG" id="pbm:CL52_06415"/>
<dbReference type="EMBL" id="CP007511">
    <property type="protein sequence ID" value="AJE14693.1"/>
    <property type="molecule type" value="Genomic_DNA"/>
</dbReference>
<reference evidence="3 5" key="2">
    <citation type="submission" date="2016-10" db="EMBL/GenBank/DDBJ databases">
        <authorList>
            <person name="Varghese N."/>
            <person name="Submissions S."/>
        </authorList>
    </citation>
    <scope>NUCLEOTIDE SEQUENCE [LARGE SCALE GENOMIC DNA]</scope>
    <source>
        <strain evidence="3 5">DSM 6083</strain>
    </source>
</reference>